<reference evidence="1 2" key="1">
    <citation type="submission" date="2020-04" db="EMBL/GenBank/DDBJ databases">
        <title>Molecular characterization of pseudomonads from Agaricus bisporus reveal novel blotch 2 pathogens in Western Europe.</title>
        <authorList>
            <person name="Taparia T."/>
            <person name="Krijger M."/>
            <person name="Haynes E."/>
            <person name="Elpinstone J.G."/>
            <person name="Noble R."/>
            <person name="Van Der Wolf J."/>
        </authorList>
    </citation>
    <scope>NUCLEOTIDE SEQUENCE [LARGE SCALE GENOMIC DNA]</scope>
    <source>
        <strain evidence="1 2">IPO3782</strain>
    </source>
</reference>
<proteinExistence type="predicted"/>
<organism evidence="1 2">
    <name type="scientific">Pseudomonas yamanorum</name>
    <dbReference type="NCBI Taxonomy" id="515393"/>
    <lineage>
        <taxon>Bacteria</taxon>
        <taxon>Pseudomonadati</taxon>
        <taxon>Pseudomonadota</taxon>
        <taxon>Gammaproteobacteria</taxon>
        <taxon>Pseudomonadales</taxon>
        <taxon>Pseudomonadaceae</taxon>
        <taxon>Pseudomonas</taxon>
    </lineage>
</organism>
<protein>
    <submittedName>
        <fullName evidence="1">Uncharacterized protein</fullName>
    </submittedName>
</protein>
<comment type="caution">
    <text evidence="1">The sequence shown here is derived from an EMBL/GenBank/DDBJ whole genome shotgun (WGS) entry which is preliminary data.</text>
</comment>
<name>A0A7Y8JQR2_9PSED</name>
<evidence type="ECO:0000313" key="2">
    <source>
        <dbReference type="Proteomes" id="UP000531950"/>
    </source>
</evidence>
<dbReference type="AlphaFoldDB" id="A0A7Y8JQR2"/>
<evidence type="ECO:0000313" key="1">
    <source>
        <dbReference type="EMBL" id="NWE14776.1"/>
    </source>
</evidence>
<accession>A0A7Y8JQR2</accession>
<gene>
    <name evidence="1" type="ORF">HX822_17675</name>
</gene>
<sequence>MENGTLRAGRIEVINATPEIKAKLEASYQEQVLSTAQTVATARANPSWATFDDKSNAVELPDVQSLSKSDATHVANGLQYLLDIGRLDGKTVTAKNGDQSTDNIAVYKDWLQAHIGVDVQA</sequence>
<dbReference type="EMBL" id="JACARG010000037">
    <property type="protein sequence ID" value="NWE14776.1"/>
    <property type="molecule type" value="Genomic_DNA"/>
</dbReference>
<dbReference type="Proteomes" id="UP000531950">
    <property type="component" value="Unassembled WGS sequence"/>
</dbReference>